<dbReference type="Pfam" id="PF14392">
    <property type="entry name" value="zf-CCHC_4"/>
    <property type="match status" value="1"/>
</dbReference>
<gene>
    <name evidence="4" type="ORF">Dsin_000327</name>
</gene>
<feature type="domain" description="CCHC-type" evidence="3">
    <location>
        <begin position="61"/>
        <end position="74"/>
    </location>
</feature>
<accession>A0AAE0B1R4</accession>
<organism evidence="4 5">
    <name type="scientific">Dipteronia sinensis</name>
    <dbReference type="NCBI Taxonomy" id="43782"/>
    <lineage>
        <taxon>Eukaryota</taxon>
        <taxon>Viridiplantae</taxon>
        <taxon>Streptophyta</taxon>
        <taxon>Embryophyta</taxon>
        <taxon>Tracheophyta</taxon>
        <taxon>Spermatophyta</taxon>
        <taxon>Magnoliopsida</taxon>
        <taxon>eudicotyledons</taxon>
        <taxon>Gunneridae</taxon>
        <taxon>Pentapetalae</taxon>
        <taxon>rosids</taxon>
        <taxon>malvids</taxon>
        <taxon>Sapindales</taxon>
        <taxon>Sapindaceae</taxon>
        <taxon>Hippocastanoideae</taxon>
        <taxon>Acereae</taxon>
        <taxon>Dipteronia</taxon>
    </lineage>
</organism>
<reference evidence="4" key="1">
    <citation type="journal article" date="2023" name="Plant J.">
        <title>Genome sequences and population genomics provide insights into the demographic history, inbreeding, and mutation load of two 'living fossil' tree species of Dipteronia.</title>
        <authorList>
            <person name="Feng Y."/>
            <person name="Comes H.P."/>
            <person name="Chen J."/>
            <person name="Zhu S."/>
            <person name="Lu R."/>
            <person name="Zhang X."/>
            <person name="Li P."/>
            <person name="Qiu J."/>
            <person name="Olsen K.M."/>
            <person name="Qiu Y."/>
        </authorList>
    </citation>
    <scope>NUCLEOTIDE SEQUENCE</scope>
    <source>
        <strain evidence="4">NBL</strain>
    </source>
</reference>
<evidence type="ECO:0000313" key="5">
    <source>
        <dbReference type="Proteomes" id="UP001281410"/>
    </source>
</evidence>
<dbReference type="AlphaFoldDB" id="A0AAE0B1R4"/>
<name>A0AAE0B1R4_9ROSI</name>
<proteinExistence type="predicted"/>
<protein>
    <recommendedName>
        <fullName evidence="3">CCHC-type domain-containing protein</fullName>
    </recommendedName>
</protein>
<evidence type="ECO:0000256" key="1">
    <source>
        <dbReference type="PROSITE-ProRule" id="PRU00047"/>
    </source>
</evidence>
<feature type="region of interest" description="Disordered" evidence="2">
    <location>
        <begin position="128"/>
        <end position="162"/>
    </location>
</feature>
<dbReference type="Proteomes" id="UP001281410">
    <property type="component" value="Unassembled WGS sequence"/>
</dbReference>
<keyword evidence="1" id="KW-0862">Zinc</keyword>
<keyword evidence="1" id="KW-0863">Zinc-finger</keyword>
<dbReference type="InterPro" id="IPR001878">
    <property type="entry name" value="Znf_CCHC"/>
</dbReference>
<evidence type="ECO:0000256" key="2">
    <source>
        <dbReference type="SAM" id="MobiDB-lite"/>
    </source>
</evidence>
<evidence type="ECO:0000259" key="3">
    <source>
        <dbReference type="PROSITE" id="PS50158"/>
    </source>
</evidence>
<dbReference type="PANTHER" id="PTHR31286:SF167">
    <property type="entry name" value="OS09G0268800 PROTEIN"/>
    <property type="match status" value="1"/>
</dbReference>
<keyword evidence="5" id="KW-1185">Reference proteome</keyword>
<dbReference type="PROSITE" id="PS50158">
    <property type="entry name" value="ZF_CCHC"/>
    <property type="match status" value="1"/>
</dbReference>
<dbReference type="GO" id="GO:0008270">
    <property type="term" value="F:zinc ion binding"/>
    <property type="evidence" value="ECO:0007669"/>
    <property type="project" value="UniProtKB-KW"/>
</dbReference>
<dbReference type="GO" id="GO:0003676">
    <property type="term" value="F:nucleic acid binding"/>
    <property type="evidence" value="ECO:0007669"/>
    <property type="project" value="InterPro"/>
</dbReference>
<dbReference type="InterPro" id="IPR025836">
    <property type="entry name" value="Zn_knuckle_CX2CX4HX4C"/>
</dbReference>
<dbReference type="EMBL" id="JANJYJ010000001">
    <property type="protein sequence ID" value="KAK3228446.1"/>
    <property type="molecule type" value="Genomic_DNA"/>
</dbReference>
<dbReference type="InterPro" id="IPR040256">
    <property type="entry name" value="At4g02000-like"/>
</dbReference>
<evidence type="ECO:0000313" key="4">
    <source>
        <dbReference type="EMBL" id="KAK3228446.1"/>
    </source>
</evidence>
<sequence length="252" mass="28458">MIGEVYGIDLGTVTEGSSHFLRVRVIVEVDKPLQRCRRVDLLGNGNVTTLLLRYERLMDYCFRCDRLGHVMDECVASVEEDREVSSNATRKLAVWLRASSPPKRSIRGVGSVELGNWGKYKGYDSSRSENWRKNTATTPSMDAGGNQGWRSRQHGIQEKSRSIGRRNGCMETRKDAIIIADRNAFWANKNWAQTVTLLPVIVGQCHQGILNWGPRLYSNKWTFKALMESAADKMDYLHDPKTGPLLGPVKDT</sequence>
<dbReference type="PANTHER" id="PTHR31286">
    <property type="entry name" value="GLYCINE-RICH CELL WALL STRUCTURAL PROTEIN 1.8-LIKE"/>
    <property type="match status" value="1"/>
</dbReference>
<keyword evidence="1" id="KW-0479">Metal-binding</keyword>
<comment type="caution">
    <text evidence="4">The sequence shown here is derived from an EMBL/GenBank/DDBJ whole genome shotgun (WGS) entry which is preliminary data.</text>
</comment>